<name>A0A8H7R5M1_9FUNG</name>
<evidence type="ECO:0000256" key="3">
    <source>
        <dbReference type="ARBA" id="ARBA00023002"/>
    </source>
</evidence>
<dbReference type="GO" id="GO:0005506">
    <property type="term" value="F:iron ion binding"/>
    <property type="evidence" value="ECO:0007669"/>
    <property type="project" value="InterPro"/>
</dbReference>
<dbReference type="Gene3D" id="1.10.630.10">
    <property type="entry name" value="Cytochrome P450"/>
    <property type="match status" value="1"/>
</dbReference>
<reference evidence="7" key="1">
    <citation type="submission" date="2020-12" db="EMBL/GenBank/DDBJ databases">
        <title>Metabolic potential, ecology and presence of endohyphal bacteria is reflected in genomic diversity of Mucoromycotina.</title>
        <authorList>
            <person name="Muszewska A."/>
            <person name="Okrasinska A."/>
            <person name="Steczkiewicz K."/>
            <person name="Drgas O."/>
            <person name="Orlowska M."/>
            <person name="Perlinska-Lenart U."/>
            <person name="Aleksandrzak-Piekarczyk T."/>
            <person name="Szatraj K."/>
            <person name="Zielenkiewicz U."/>
            <person name="Pilsyk S."/>
            <person name="Malc E."/>
            <person name="Mieczkowski P."/>
            <person name="Kruszewska J.S."/>
            <person name="Biernat P."/>
            <person name="Pawlowska J."/>
        </authorList>
    </citation>
    <scope>NUCLEOTIDE SEQUENCE</scope>
    <source>
        <strain evidence="7">CBS 226.32</strain>
    </source>
</reference>
<gene>
    <name evidence="7" type="ORF">INT46_001184</name>
</gene>
<dbReference type="InterPro" id="IPR036396">
    <property type="entry name" value="Cyt_P450_sf"/>
</dbReference>
<evidence type="ECO:0000256" key="4">
    <source>
        <dbReference type="ARBA" id="ARBA00023004"/>
    </source>
</evidence>
<keyword evidence="3 6" id="KW-0560">Oxidoreductase</keyword>
<evidence type="ECO:0008006" key="9">
    <source>
        <dbReference type="Google" id="ProtNLM"/>
    </source>
</evidence>
<dbReference type="InterPro" id="IPR002401">
    <property type="entry name" value="Cyt_P450_E_grp-I"/>
</dbReference>
<dbReference type="EMBL" id="JAEPRC010000219">
    <property type="protein sequence ID" value="KAG2203713.1"/>
    <property type="molecule type" value="Genomic_DNA"/>
</dbReference>
<keyword evidence="6" id="KW-0503">Monooxygenase</keyword>
<keyword evidence="8" id="KW-1185">Reference proteome</keyword>
<dbReference type="Pfam" id="PF00067">
    <property type="entry name" value="p450"/>
    <property type="match status" value="1"/>
</dbReference>
<dbReference type="GO" id="GO:0020037">
    <property type="term" value="F:heme binding"/>
    <property type="evidence" value="ECO:0007669"/>
    <property type="project" value="InterPro"/>
</dbReference>
<dbReference type="GO" id="GO:0006629">
    <property type="term" value="P:lipid metabolic process"/>
    <property type="evidence" value="ECO:0007669"/>
    <property type="project" value="UniProtKB-ARBA"/>
</dbReference>
<evidence type="ECO:0000256" key="5">
    <source>
        <dbReference type="PIRSR" id="PIRSR602401-1"/>
    </source>
</evidence>
<sequence>MSNSLTDNLFSRTFDLSAVILTALAIKYPDRAVFDEHREGISHNGGWPILGSLPHIISNAENLHEFLLSGFTKLDSLTTTASALGMPRTIATVDPRNIEHVLKNNFENYAKGPQLNAATGDLFGHGIFNANGEQWKYQRKTASHIFNIKNFRDLFTEVFVKELDVMFKGVLDKAVASNQVVDFHDVMFKFTLDSFILLGFGVHLHALDSEEKVPFAASFDECQLNSFQRFVNPLWRMTEPISNLLQPWKKNVSQHLDTVDGFASRVIEGRRKQLANGETHHRDLLSRFMDAHNEHDEPLNNKELRDIVLNFVIAGRDTTAQALSWTFYMLLLHPRVESKLLQEILENIPDDVANDPVTLYEAIKKMTYAHAVFYEVLRLYPSVPNNQKYALDDDIWPDGTPVRKGDYVMWCPWAQGRTESVWGPDAKDFKPERWITPEGELRRESQGQWPAFHAGPRVCLGQNLATLEALVAMIFLVKRYKFKLVPGQNITYQVSLTLPMKEGMKVYVQNR</sequence>
<evidence type="ECO:0000256" key="6">
    <source>
        <dbReference type="RuleBase" id="RU000461"/>
    </source>
</evidence>
<dbReference type="PRINTS" id="PR00463">
    <property type="entry name" value="EP450I"/>
</dbReference>
<dbReference type="Proteomes" id="UP000650833">
    <property type="component" value="Unassembled WGS sequence"/>
</dbReference>
<dbReference type="CDD" id="cd11064">
    <property type="entry name" value="CYP86A"/>
    <property type="match status" value="1"/>
</dbReference>
<organism evidence="7 8">
    <name type="scientific">Mucor plumbeus</name>
    <dbReference type="NCBI Taxonomy" id="97098"/>
    <lineage>
        <taxon>Eukaryota</taxon>
        <taxon>Fungi</taxon>
        <taxon>Fungi incertae sedis</taxon>
        <taxon>Mucoromycota</taxon>
        <taxon>Mucoromycotina</taxon>
        <taxon>Mucoromycetes</taxon>
        <taxon>Mucorales</taxon>
        <taxon>Mucorineae</taxon>
        <taxon>Mucoraceae</taxon>
        <taxon>Mucor</taxon>
    </lineage>
</organism>
<dbReference type="GO" id="GO:0016705">
    <property type="term" value="F:oxidoreductase activity, acting on paired donors, with incorporation or reduction of molecular oxygen"/>
    <property type="evidence" value="ECO:0007669"/>
    <property type="project" value="InterPro"/>
</dbReference>
<dbReference type="InterPro" id="IPR001128">
    <property type="entry name" value="Cyt_P450"/>
</dbReference>
<proteinExistence type="inferred from homology"/>
<dbReference type="PRINTS" id="PR00385">
    <property type="entry name" value="P450"/>
</dbReference>
<dbReference type="PROSITE" id="PS00086">
    <property type="entry name" value="CYTOCHROME_P450"/>
    <property type="match status" value="1"/>
</dbReference>
<comment type="cofactor">
    <cofactor evidence="5">
        <name>heme</name>
        <dbReference type="ChEBI" id="CHEBI:30413"/>
    </cofactor>
</comment>
<feature type="binding site" description="axial binding residue" evidence="5">
    <location>
        <position position="459"/>
    </location>
    <ligand>
        <name>heme</name>
        <dbReference type="ChEBI" id="CHEBI:30413"/>
    </ligand>
    <ligandPart>
        <name>Fe</name>
        <dbReference type="ChEBI" id="CHEBI:18248"/>
    </ligandPart>
</feature>
<dbReference type="OrthoDB" id="1470350at2759"/>
<accession>A0A8H7R5M1</accession>
<keyword evidence="2 5" id="KW-0479">Metal-binding</keyword>
<dbReference type="InterPro" id="IPR017972">
    <property type="entry name" value="Cyt_P450_CS"/>
</dbReference>
<evidence type="ECO:0000313" key="7">
    <source>
        <dbReference type="EMBL" id="KAG2203713.1"/>
    </source>
</evidence>
<protein>
    <recommendedName>
        <fullName evidence="9">Cytochrome P450</fullName>
    </recommendedName>
</protein>
<evidence type="ECO:0000313" key="8">
    <source>
        <dbReference type="Proteomes" id="UP000650833"/>
    </source>
</evidence>
<evidence type="ECO:0000256" key="2">
    <source>
        <dbReference type="ARBA" id="ARBA00022723"/>
    </source>
</evidence>
<comment type="similarity">
    <text evidence="1 6">Belongs to the cytochrome P450 family.</text>
</comment>
<dbReference type="AlphaFoldDB" id="A0A8H7R5M1"/>
<dbReference type="PANTHER" id="PTHR24296">
    <property type="entry name" value="CYTOCHROME P450"/>
    <property type="match status" value="1"/>
</dbReference>
<evidence type="ECO:0000256" key="1">
    <source>
        <dbReference type="ARBA" id="ARBA00010617"/>
    </source>
</evidence>
<comment type="caution">
    <text evidence="7">The sequence shown here is derived from an EMBL/GenBank/DDBJ whole genome shotgun (WGS) entry which is preliminary data.</text>
</comment>
<dbReference type="SUPFAM" id="SSF48264">
    <property type="entry name" value="Cytochrome P450"/>
    <property type="match status" value="1"/>
</dbReference>
<keyword evidence="4 5" id="KW-0408">Iron</keyword>
<keyword evidence="5 6" id="KW-0349">Heme</keyword>
<dbReference type="GO" id="GO:0004497">
    <property type="term" value="F:monooxygenase activity"/>
    <property type="evidence" value="ECO:0007669"/>
    <property type="project" value="UniProtKB-KW"/>
</dbReference>